<sequence>MHCHYCDREAAYAAEKEGIRVGLCESHFRERLEELAESDDLAALREKIDIDRTE</sequence>
<dbReference type="Proteomes" id="UP000236755">
    <property type="component" value="Unassembled WGS sequence"/>
</dbReference>
<evidence type="ECO:0000313" key="1">
    <source>
        <dbReference type="EMBL" id="SEA17203.1"/>
    </source>
</evidence>
<dbReference type="STRING" id="555874.SAMN04488065_2062"/>
<proteinExistence type="predicted"/>
<dbReference type="Pfam" id="PF20542">
    <property type="entry name" value="DUF6757"/>
    <property type="match status" value="1"/>
</dbReference>
<name>A0A1H3Z032_9EURY</name>
<organism evidence="1 2">
    <name type="scientific">Haloplanus vescus</name>
    <dbReference type="NCBI Taxonomy" id="555874"/>
    <lineage>
        <taxon>Archaea</taxon>
        <taxon>Methanobacteriati</taxon>
        <taxon>Methanobacteriota</taxon>
        <taxon>Stenosarchaea group</taxon>
        <taxon>Halobacteria</taxon>
        <taxon>Halobacteriales</taxon>
        <taxon>Haloferacaceae</taxon>
        <taxon>Haloplanus</taxon>
    </lineage>
</organism>
<dbReference type="AlphaFoldDB" id="A0A1H3Z032"/>
<keyword evidence="2" id="KW-1185">Reference proteome</keyword>
<dbReference type="RefSeq" id="WP_169719066.1">
    <property type="nucleotide sequence ID" value="NZ_FNQT01000003.1"/>
</dbReference>
<accession>A0A1H3Z032</accession>
<dbReference type="OrthoDB" id="260547at2157"/>
<dbReference type="InterPro" id="IPR046645">
    <property type="entry name" value="DUF6757"/>
</dbReference>
<reference evidence="1 2" key="1">
    <citation type="submission" date="2016-10" db="EMBL/GenBank/DDBJ databases">
        <authorList>
            <person name="de Groot N.N."/>
        </authorList>
    </citation>
    <scope>NUCLEOTIDE SEQUENCE [LARGE SCALE GENOMIC DNA]</scope>
    <source>
        <strain evidence="1 2">CGMCC 1.8712</strain>
    </source>
</reference>
<protein>
    <submittedName>
        <fullName evidence="1">Uncharacterized protein</fullName>
    </submittedName>
</protein>
<gene>
    <name evidence="1" type="ORF">SAMN04488065_2062</name>
</gene>
<evidence type="ECO:0000313" key="2">
    <source>
        <dbReference type="Proteomes" id="UP000236755"/>
    </source>
</evidence>
<dbReference type="EMBL" id="FNQT01000003">
    <property type="protein sequence ID" value="SEA17203.1"/>
    <property type="molecule type" value="Genomic_DNA"/>
</dbReference>